<dbReference type="OrthoDB" id="3251181at2759"/>
<comment type="caution">
    <text evidence="2">The sequence shown here is derived from an EMBL/GenBank/DDBJ whole genome shotgun (WGS) entry which is preliminary data.</text>
</comment>
<gene>
    <name evidence="2" type="ORF">BJ212DRAFT_1267786</name>
</gene>
<dbReference type="Pfam" id="PF22936">
    <property type="entry name" value="Pol_BBD"/>
    <property type="match status" value="1"/>
</dbReference>
<dbReference type="Proteomes" id="UP000807769">
    <property type="component" value="Unassembled WGS sequence"/>
</dbReference>
<dbReference type="AlphaFoldDB" id="A0A9P7EFA1"/>
<dbReference type="EMBL" id="JABBWG010000009">
    <property type="protein sequence ID" value="KAG1819659.1"/>
    <property type="molecule type" value="Genomic_DNA"/>
</dbReference>
<name>A0A9P7EFA1_9AGAM</name>
<proteinExistence type="predicted"/>
<sequence>LLDSGALRHMSSYHDLFQDFVNIMLKHITTTDKHTFKATGKGNIMITLPNASQACEYSSKMSYMHRRWA</sequence>
<protein>
    <recommendedName>
        <fullName evidence="1">Retrovirus-related Pol polyprotein from transposon TNT 1-94-like beta-barrel domain-containing protein</fullName>
    </recommendedName>
</protein>
<keyword evidence="3" id="KW-1185">Reference proteome</keyword>
<evidence type="ECO:0000259" key="1">
    <source>
        <dbReference type="Pfam" id="PF22936"/>
    </source>
</evidence>
<evidence type="ECO:0000313" key="2">
    <source>
        <dbReference type="EMBL" id="KAG1819659.1"/>
    </source>
</evidence>
<evidence type="ECO:0000313" key="3">
    <source>
        <dbReference type="Proteomes" id="UP000807769"/>
    </source>
</evidence>
<feature type="domain" description="Retrovirus-related Pol polyprotein from transposon TNT 1-94-like beta-barrel" evidence="1">
    <location>
        <begin position="1"/>
        <end position="51"/>
    </location>
</feature>
<dbReference type="GeneID" id="64624698"/>
<accession>A0A9P7EFA1</accession>
<dbReference type="InterPro" id="IPR054722">
    <property type="entry name" value="PolX-like_BBD"/>
</dbReference>
<dbReference type="RefSeq" id="XP_041195194.1">
    <property type="nucleotide sequence ID" value="XM_041330681.1"/>
</dbReference>
<reference evidence="2" key="1">
    <citation type="journal article" date="2020" name="New Phytol.">
        <title>Comparative genomics reveals dynamic genome evolution in host specialist ectomycorrhizal fungi.</title>
        <authorList>
            <person name="Lofgren L.A."/>
            <person name="Nguyen N.H."/>
            <person name="Vilgalys R."/>
            <person name="Ruytinx J."/>
            <person name="Liao H.L."/>
            <person name="Branco S."/>
            <person name="Kuo A."/>
            <person name="LaButti K."/>
            <person name="Lipzen A."/>
            <person name="Andreopoulos W."/>
            <person name="Pangilinan J."/>
            <person name="Riley R."/>
            <person name="Hundley H."/>
            <person name="Na H."/>
            <person name="Barry K."/>
            <person name="Grigoriev I.V."/>
            <person name="Stajich J.E."/>
            <person name="Kennedy P.G."/>
        </authorList>
    </citation>
    <scope>NUCLEOTIDE SEQUENCE</scope>
    <source>
        <strain evidence="2">MN1</strain>
    </source>
</reference>
<feature type="non-terminal residue" evidence="2">
    <location>
        <position position="1"/>
    </location>
</feature>
<organism evidence="2 3">
    <name type="scientific">Suillus subaureus</name>
    <dbReference type="NCBI Taxonomy" id="48587"/>
    <lineage>
        <taxon>Eukaryota</taxon>
        <taxon>Fungi</taxon>
        <taxon>Dikarya</taxon>
        <taxon>Basidiomycota</taxon>
        <taxon>Agaricomycotina</taxon>
        <taxon>Agaricomycetes</taxon>
        <taxon>Agaricomycetidae</taxon>
        <taxon>Boletales</taxon>
        <taxon>Suillineae</taxon>
        <taxon>Suillaceae</taxon>
        <taxon>Suillus</taxon>
    </lineage>
</organism>